<organism evidence="1 2">
    <name type="scientific">Roseomonas fluvialis</name>
    <dbReference type="NCBI Taxonomy" id="1750527"/>
    <lineage>
        <taxon>Bacteria</taxon>
        <taxon>Pseudomonadati</taxon>
        <taxon>Pseudomonadota</taxon>
        <taxon>Alphaproteobacteria</taxon>
        <taxon>Acetobacterales</taxon>
        <taxon>Roseomonadaceae</taxon>
        <taxon>Roseomonas</taxon>
    </lineage>
</organism>
<name>A0ABM7Y4H9_9PROT</name>
<sequence length="109" mass="11276">MSAPLPPTLSPAPTEGTALSATQAAVALFPQRPEDRLRLALRRLDEAVAEQSDATAGLKAAIGDLSRTMARLGTSVTGYRSALDTTAAEIERALAASRTLQATAGRMAV</sequence>
<evidence type="ECO:0000313" key="2">
    <source>
        <dbReference type="Proteomes" id="UP000831327"/>
    </source>
</evidence>
<gene>
    <name evidence="1" type="ORF">Rmf_27040</name>
</gene>
<accession>A0ABM7Y4H9</accession>
<dbReference type="Proteomes" id="UP000831327">
    <property type="component" value="Chromosome"/>
</dbReference>
<dbReference type="RefSeq" id="WP_244406962.1">
    <property type="nucleotide sequence ID" value="NZ_AP025637.1"/>
</dbReference>
<dbReference type="EMBL" id="AP025637">
    <property type="protein sequence ID" value="BDG72775.1"/>
    <property type="molecule type" value="Genomic_DNA"/>
</dbReference>
<reference evidence="1 2" key="1">
    <citation type="journal article" date="2016" name="Microbes Environ.">
        <title>Phylogenetically diverse aerobic anoxygenic phototrophic bacteria isolated from epilithic biofilms in Tama river, Japan.</title>
        <authorList>
            <person name="Hirose S."/>
            <person name="Matsuura K."/>
            <person name="Haruta S."/>
        </authorList>
    </citation>
    <scope>NUCLEOTIDE SEQUENCE [LARGE SCALE GENOMIC DNA]</scope>
    <source>
        <strain evidence="1 2">S08</strain>
    </source>
</reference>
<keyword evidence="2" id="KW-1185">Reference proteome</keyword>
<protein>
    <submittedName>
        <fullName evidence="1">Uncharacterized protein</fullName>
    </submittedName>
</protein>
<evidence type="ECO:0000313" key="1">
    <source>
        <dbReference type="EMBL" id="BDG72775.1"/>
    </source>
</evidence>
<proteinExistence type="predicted"/>